<dbReference type="InterPro" id="IPR019627">
    <property type="entry name" value="YAcAr"/>
</dbReference>
<sequence length="307" mass="34979">MTLDRTNDAPEQSPLADMLQELELYGRTPFDDELDPRPLPEGRLVEAAAADSFDAMVACLADTRLEPDMEDLLWGFTNVFHRAGERIERELDANEHAQRRLQREQDGSEVKSVELETLIAEGRTMIERRDAMEAFREAFAEQFRHYLRKAWLPRSGSMLNRRAMTAAVIESREFVNGRRWTDSQLLLPPGERIYVSGGADYNDHHEIWRILDEVHARNPQMVLLHGASRTGAERIAALWAAQRDVPQVPFAPDFTKHSRAAAPFKRNDKVLSIMPRGIIIFPGGGIQDNLFDKARAAGIAVIDRRRR</sequence>
<proteinExistence type="predicted"/>
<gene>
    <name evidence="2" type="ORF">FBR43_12255</name>
</gene>
<dbReference type="Proteomes" id="UP000309138">
    <property type="component" value="Unassembled WGS sequence"/>
</dbReference>
<organism evidence="2 3">
    <name type="scientific">Sphingomonas baiyangensis</name>
    <dbReference type="NCBI Taxonomy" id="2572576"/>
    <lineage>
        <taxon>Bacteria</taxon>
        <taxon>Pseudomonadati</taxon>
        <taxon>Pseudomonadota</taxon>
        <taxon>Alphaproteobacteria</taxon>
        <taxon>Sphingomonadales</taxon>
        <taxon>Sphingomonadaceae</taxon>
        <taxon>Sphingomonas</taxon>
    </lineage>
</organism>
<dbReference type="EMBL" id="SWKR01000002">
    <property type="protein sequence ID" value="TKD51436.1"/>
    <property type="molecule type" value="Genomic_DNA"/>
</dbReference>
<dbReference type="OrthoDB" id="7854101at2"/>
<comment type="caution">
    <text evidence="2">The sequence shown here is derived from an EMBL/GenBank/DDBJ whole genome shotgun (WGS) entry which is preliminary data.</text>
</comment>
<accession>A0A4U1L5F7</accession>
<evidence type="ECO:0000259" key="1">
    <source>
        <dbReference type="Pfam" id="PF10686"/>
    </source>
</evidence>
<name>A0A4U1L5F7_9SPHN</name>
<dbReference type="AlphaFoldDB" id="A0A4U1L5F7"/>
<dbReference type="RefSeq" id="WP_136943379.1">
    <property type="nucleotide sequence ID" value="NZ_SWKR01000002.1"/>
</dbReference>
<evidence type="ECO:0000313" key="3">
    <source>
        <dbReference type="Proteomes" id="UP000309138"/>
    </source>
</evidence>
<reference evidence="2 3" key="1">
    <citation type="submission" date="2019-04" db="EMBL/GenBank/DDBJ databases">
        <authorList>
            <person name="Yang Y."/>
            <person name="Wei D."/>
        </authorList>
    </citation>
    <scope>NUCLEOTIDE SEQUENCE [LARGE SCALE GENOMIC DNA]</scope>
    <source>
        <strain evidence="2 3">L-1-4w-11</strain>
    </source>
</reference>
<protein>
    <submittedName>
        <fullName evidence="2">DUF2493 domain-containing protein</fullName>
    </submittedName>
</protein>
<dbReference type="Pfam" id="PF10686">
    <property type="entry name" value="YAcAr"/>
    <property type="match status" value="1"/>
</dbReference>
<keyword evidence="3" id="KW-1185">Reference proteome</keyword>
<feature type="domain" description="YspA cpYpsA-related SLOG" evidence="1">
    <location>
        <begin position="192"/>
        <end position="257"/>
    </location>
</feature>
<evidence type="ECO:0000313" key="2">
    <source>
        <dbReference type="EMBL" id="TKD51436.1"/>
    </source>
</evidence>